<reference evidence="1" key="1">
    <citation type="submission" date="2022-10" db="EMBL/GenBank/DDBJ databases">
        <title>The complete genomes of actinobacterial strains from the NBC collection.</title>
        <authorList>
            <person name="Joergensen T.S."/>
            <person name="Alvarez Arevalo M."/>
            <person name="Sterndorff E.B."/>
            <person name="Faurdal D."/>
            <person name="Vuksanovic O."/>
            <person name="Mourched A.-S."/>
            <person name="Charusanti P."/>
            <person name="Shaw S."/>
            <person name="Blin K."/>
            <person name="Weber T."/>
        </authorList>
    </citation>
    <scope>NUCLEOTIDE SEQUENCE</scope>
    <source>
        <strain evidence="1">NBC_00003</strain>
    </source>
</reference>
<name>A0AAU2UW52_9ACTN</name>
<proteinExistence type="predicted"/>
<gene>
    <name evidence="1" type="ORF">OG549_00855</name>
</gene>
<dbReference type="AlphaFoldDB" id="A0AAU2UW52"/>
<sequence>MRASRALAWLLAAMSLTVLLLMGFGLPGHAPDPATIGTLHGSTISLHTSTPDPALHGGRSQRMTWSRTEKAVRVVLNSLVFRSSGQNLTTTGTYMEMASRLLEPSFHALAVLAVRGGIKR</sequence>
<accession>A0AAU2UW52</accession>
<evidence type="ECO:0000313" key="1">
    <source>
        <dbReference type="EMBL" id="WTW59314.1"/>
    </source>
</evidence>
<dbReference type="EMBL" id="CP108318">
    <property type="protein sequence ID" value="WTW59314.1"/>
    <property type="molecule type" value="Genomic_DNA"/>
</dbReference>
<organism evidence="1">
    <name type="scientific">Streptomyces sp. NBC_00003</name>
    <dbReference type="NCBI Taxonomy" id="2903608"/>
    <lineage>
        <taxon>Bacteria</taxon>
        <taxon>Bacillati</taxon>
        <taxon>Actinomycetota</taxon>
        <taxon>Actinomycetes</taxon>
        <taxon>Kitasatosporales</taxon>
        <taxon>Streptomycetaceae</taxon>
        <taxon>Streptomyces</taxon>
    </lineage>
</organism>
<protein>
    <submittedName>
        <fullName evidence="1">Uncharacterized protein</fullName>
    </submittedName>
</protein>